<reference evidence="1" key="1">
    <citation type="submission" date="2020-09" db="EMBL/GenBank/DDBJ databases">
        <authorList>
            <person name="Kikuchi T."/>
        </authorList>
    </citation>
    <scope>NUCLEOTIDE SEQUENCE</scope>
    <source>
        <strain evidence="1">SH1</strain>
    </source>
</reference>
<dbReference type="EMBL" id="CAJFCW020000005">
    <property type="protein sequence ID" value="CAG9120682.1"/>
    <property type="molecule type" value="Genomic_DNA"/>
</dbReference>
<protein>
    <submittedName>
        <fullName evidence="1">Uncharacterized protein</fullName>
    </submittedName>
</protein>
<dbReference type="Proteomes" id="UP000614601">
    <property type="component" value="Unassembled WGS sequence"/>
</dbReference>
<keyword evidence="2" id="KW-1185">Reference proteome</keyword>
<organism evidence="1 2">
    <name type="scientific">Bursaphelenchus okinawaensis</name>
    <dbReference type="NCBI Taxonomy" id="465554"/>
    <lineage>
        <taxon>Eukaryota</taxon>
        <taxon>Metazoa</taxon>
        <taxon>Ecdysozoa</taxon>
        <taxon>Nematoda</taxon>
        <taxon>Chromadorea</taxon>
        <taxon>Rhabditida</taxon>
        <taxon>Tylenchina</taxon>
        <taxon>Tylenchomorpha</taxon>
        <taxon>Aphelenchoidea</taxon>
        <taxon>Aphelenchoididae</taxon>
        <taxon>Bursaphelenchus</taxon>
    </lineage>
</organism>
<evidence type="ECO:0000313" key="1">
    <source>
        <dbReference type="EMBL" id="CAD5225301.1"/>
    </source>
</evidence>
<sequence>MTKLQLDNVQTAKPHWERTLQFFVVTKPTPSDAQPVTTAVKDLQMSVVQLKSMKLSRQRSRVATKTQDKNFDSRIPLDEVKSINRDFKPVLFPQRQWGDVRIKQRVQFKVENRFVLPVNLAGVSPILG</sequence>
<dbReference type="AlphaFoldDB" id="A0A811LAS1"/>
<accession>A0A811LAS1</accession>
<dbReference type="Proteomes" id="UP000783686">
    <property type="component" value="Unassembled WGS sequence"/>
</dbReference>
<name>A0A811LAS1_9BILA</name>
<dbReference type="EMBL" id="CAJFDH010000005">
    <property type="protein sequence ID" value="CAD5225301.1"/>
    <property type="molecule type" value="Genomic_DNA"/>
</dbReference>
<comment type="caution">
    <text evidence="1">The sequence shown here is derived from an EMBL/GenBank/DDBJ whole genome shotgun (WGS) entry which is preliminary data.</text>
</comment>
<proteinExistence type="predicted"/>
<gene>
    <name evidence="1" type="ORF">BOKJ2_LOCUS11510</name>
</gene>
<evidence type="ECO:0000313" key="2">
    <source>
        <dbReference type="Proteomes" id="UP000614601"/>
    </source>
</evidence>